<dbReference type="PANTHER" id="PTHR41259">
    <property type="entry name" value="DOUBLE-STRAND BREAK REPAIR RAD50 ATPASE, PUTATIVE-RELATED"/>
    <property type="match status" value="1"/>
</dbReference>
<dbReference type="InterPro" id="IPR038734">
    <property type="entry name" value="YhaN_AAA"/>
</dbReference>
<name>A0ABY8HK11_ENSAD</name>
<evidence type="ECO:0000313" key="3">
    <source>
        <dbReference type="EMBL" id="WFP91749.1"/>
    </source>
</evidence>
<proteinExistence type="predicted"/>
<dbReference type="PANTHER" id="PTHR41259:SF1">
    <property type="entry name" value="DOUBLE-STRAND BREAK REPAIR RAD50 ATPASE, PUTATIVE-RELATED"/>
    <property type="match status" value="1"/>
</dbReference>
<evidence type="ECO:0000256" key="1">
    <source>
        <dbReference type="SAM" id="Coils"/>
    </source>
</evidence>
<evidence type="ECO:0000313" key="4">
    <source>
        <dbReference type="Proteomes" id="UP001214094"/>
    </source>
</evidence>
<dbReference type="RefSeq" id="WP_034803602.1">
    <property type="nucleotide sequence ID" value="NZ_CP015880.1"/>
</dbReference>
<sequence length="1151" mass="127495">MRISALDLVRYGKFTDRRLDFGDGVPGTPDLHIVYGPNEAGKSTLFSGFLDLLFGIEHSSPYGFLHPYQTMRVGGTIEAAGRSDRVFRIKRKTNSLVGLDDQPLPDNLFSGALGAIDRDTYQMMFSLDDESIEKGGEAILKSEGELGSLLFSASSGLPDSTAILAALRGQADGFYRPQARKHQLAELKGELEALRVERNALDINAREYAALRKTLTQARERHDEAITRRAELRLARARLKAEVEALPHFGRLRALRAELAGAPPLPVPPAEWASELPALRRQEAETEIRLRQIDSEMQHRRDALEEMPLDKEGLCLIERLTALQETALDARYVTAARDMPSRLEDLARTGAEILGCLLRLGEPADRDPASLLLAAGTGAQLQDLARRHSALVERVASARLELQSAVESDRDAEGDLLRLEEQGAADVSGLAEKLSLLRRSDCVLRKQAAQQAIDRLDAELADKLVQLRPFAGTADDLLALDAPSPATLETWRRAAASQEERHLRVVDRIAAEQELLAGDEARLAGLSAVGGTMDDFSASALRQRRNEAWRQHKAELALETATAFEQAMSEDDEVSARRLADTAQLADMRGLSLSIAERRARIATLRQQEKQSLADAATQAQVLATAVLACGLPSVMRLTQLEAWLTTRLAALDLRAHLRAARQDFDRAHSEEAEAIAGLREELAAIDIDGRLPERLDNLLLAAEQAVSQARALDGARNAAREAAKRARTLLESRQSALDLAEDAMDAWQEQWSELLAKSWLAARSEPLTPEQTGPMLTILQELDKLTQRKADLEYRIAGMRKDQVEFDRAIAKLARGTAADDTLTTYMTLKTRAAEAQRLSDRRATFLAEIARLEEERRVACAERELHVARRRQVLEFFDCETLDEAAQLFEAGREQQRLRERIAESEADLASRLDVAESTQAEALLAELDDTAVRLELARMDAALEQSDRDVSELHTEMREREKALAAVEGGDTVAELEQKRRTLLLDIENKALAYLRLRAGVIAAETALRLFRERHRSAMMRRASETFSRISGGEYSGLSAQSDRGQEFLIANAAAGGSKLAKDLSKGTRFQLYLALRIAGYHEIAAARESLPFIADDIMETFDDGRAGRAFEQMAEMARVGQVIYLTHHEHLCEIAREACPTVTIHRL</sequence>
<evidence type="ECO:0000259" key="2">
    <source>
        <dbReference type="Pfam" id="PF13514"/>
    </source>
</evidence>
<dbReference type="SUPFAM" id="SSF52540">
    <property type="entry name" value="P-loop containing nucleoside triphosphate hydrolases"/>
    <property type="match status" value="1"/>
</dbReference>
<dbReference type="Proteomes" id="UP001214094">
    <property type="component" value="Chromosome"/>
</dbReference>
<dbReference type="Gene3D" id="3.40.50.300">
    <property type="entry name" value="P-loop containing nucleotide triphosphate hydrolases"/>
    <property type="match status" value="2"/>
</dbReference>
<dbReference type="GeneID" id="29519743"/>
<dbReference type="Pfam" id="PF13514">
    <property type="entry name" value="AAA_27"/>
    <property type="match status" value="1"/>
</dbReference>
<accession>A0ABY8HK11</accession>
<feature type="coiled-coil region" evidence="1">
    <location>
        <begin position="837"/>
        <end position="873"/>
    </location>
</feature>
<reference evidence="3 4" key="1">
    <citation type="submission" date="2023-03" db="EMBL/GenBank/DDBJ databases">
        <title>Comparative genome and transcriptome analysis combination mining strategies for increasing vitamin B12 production of Ensifer adhaerens strain.</title>
        <authorList>
            <person name="Yongheng L."/>
        </authorList>
    </citation>
    <scope>NUCLEOTIDE SEQUENCE [LARGE SCALE GENOMIC DNA]</scope>
    <source>
        <strain evidence="3 4">Casida A-T305</strain>
    </source>
</reference>
<keyword evidence="1" id="KW-0175">Coiled coil</keyword>
<dbReference type="EMBL" id="CP121308">
    <property type="protein sequence ID" value="WFP91749.1"/>
    <property type="molecule type" value="Genomic_DNA"/>
</dbReference>
<organism evidence="3 4">
    <name type="scientific">Ensifer adhaerens</name>
    <name type="common">Sinorhizobium morelense</name>
    <dbReference type="NCBI Taxonomy" id="106592"/>
    <lineage>
        <taxon>Bacteria</taxon>
        <taxon>Pseudomonadati</taxon>
        <taxon>Pseudomonadota</taxon>
        <taxon>Alphaproteobacteria</taxon>
        <taxon>Hyphomicrobiales</taxon>
        <taxon>Rhizobiaceae</taxon>
        <taxon>Sinorhizobium/Ensifer group</taxon>
        <taxon>Ensifer</taxon>
    </lineage>
</organism>
<dbReference type="InterPro" id="IPR027417">
    <property type="entry name" value="P-loop_NTPase"/>
</dbReference>
<feature type="domain" description="YhaN AAA" evidence="2">
    <location>
        <begin position="1"/>
        <end position="208"/>
    </location>
</feature>
<keyword evidence="4" id="KW-1185">Reference proteome</keyword>
<feature type="coiled-coil region" evidence="1">
    <location>
        <begin position="184"/>
        <end position="242"/>
    </location>
</feature>
<protein>
    <submittedName>
        <fullName evidence="3">AAA family ATPase</fullName>
    </submittedName>
</protein>
<gene>
    <name evidence="3" type="ORF">P4B07_05055</name>
</gene>